<name>A0ABY5TIF3_9BACE</name>
<dbReference type="EMBL" id="CP103143">
    <property type="protein sequence ID" value="UVQ77663.1"/>
    <property type="molecule type" value="Genomic_DNA"/>
</dbReference>
<sequence>MKIVFSLYAVLTIALCGCTNDMEELNSPEPMTRAVNSAQIVWEAQPGTIDVKQGQAVTVTLDGQIIK</sequence>
<accession>A0ABY5TIF3</accession>
<evidence type="ECO:0000313" key="2">
    <source>
        <dbReference type="Proteomes" id="UP001060104"/>
    </source>
</evidence>
<dbReference type="PROSITE" id="PS51257">
    <property type="entry name" value="PROKAR_LIPOPROTEIN"/>
    <property type="match status" value="1"/>
</dbReference>
<dbReference type="Proteomes" id="UP001060104">
    <property type="component" value="Plasmid unnamed2"/>
</dbReference>
<gene>
    <name evidence="1" type="ORF">NXY30_29335</name>
</gene>
<proteinExistence type="predicted"/>
<geneLocation type="plasmid" evidence="1 2">
    <name>unnamed2</name>
</geneLocation>
<keyword evidence="2" id="KW-1185">Reference proteome</keyword>
<organism evidence="1 2">
    <name type="scientific">Bacteroides faecis</name>
    <dbReference type="NCBI Taxonomy" id="674529"/>
    <lineage>
        <taxon>Bacteria</taxon>
        <taxon>Pseudomonadati</taxon>
        <taxon>Bacteroidota</taxon>
        <taxon>Bacteroidia</taxon>
        <taxon>Bacteroidales</taxon>
        <taxon>Bacteroidaceae</taxon>
        <taxon>Bacteroides</taxon>
    </lineage>
</organism>
<keyword evidence="1" id="KW-0614">Plasmid</keyword>
<evidence type="ECO:0000313" key="1">
    <source>
        <dbReference type="EMBL" id="UVQ77663.1"/>
    </source>
</evidence>
<reference evidence="1" key="1">
    <citation type="submission" date="2022-08" db="EMBL/GenBank/DDBJ databases">
        <title>Genome Sequencing of Bacteroides fragilis Group Isolates with Nanopore Technology.</title>
        <authorList>
            <person name="Tisza M.J."/>
            <person name="Smith D."/>
            <person name="Dekker J.P."/>
        </authorList>
    </citation>
    <scope>NUCLEOTIDE SEQUENCE</scope>
    <source>
        <strain evidence="1">BFG-527</strain>
        <plasmid evidence="1">unnamed2</plasmid>
    </source>
</reference>
<dbReference type="RefSeq" id="WP_138273593.1">
    <property type="nucleotide sequence ID" value="NZ_CP103143.1"/>
</dbReference>
<protein>
    <submittedName>
        <fullName evidence="1">Uncharacterized protein</fullName>
    </submittedName>
</protein>